<dbReference type="Pfam" id="PF24714">
    <property type="entry name" value="TOR1L1_N"/>
    <property type="match status" value="1"/>
</dbReference>
<dbReference type="SUPFAM" id="SSF48371">
    <property type="entry name" value="ARM repeat"/>
    <property type="match status" value="1"/>
</dbReference>
<reference evidence="5 6" key="1">
    <citation type="submission" date="2024-04" db="EMBL/GenBank/DDBJ databases">
        <authorList>
            <person name="Fracassetti M."/>
        </authorList>
    </citation>
    <scope>NUCLEOTIDE SEQUENCE [LARGE SCALE GENOMIC DNA]</scope>
</reference>
<dbReference type="Gene3D" id="1.25.10.10">
    <property type="entry name" value="Leucine-rich Repeat Variant"/>
    <property type="match status" value="2"/>
</dbReference>
<dbReference type="PANTHER" id="PTHR31355">
    <property type="entry name" value="MICROTUBULE-ASSOCIATED PROTEIN TORTIFOLIA1"/>
    <property type="match status" value="1"/>
</dbReference>
<dbReference type="InterPro" id="IPR011989">
    <property type="entry name" value="ARM-like"/>
</dbReference>
<dbReference type="GO" id="GO:0008017">
    <property type="term" value="F:microtubule binding"/>
    <property type="evidence" value="ECO:0007669"/>
    <property type="project" value="InterPro"/>
</dbReference>
<dbReference type="InterPro" id="IPR057600">
    <property type="entry name" value="TORTIFOLIA1/SINE1-2_N"/>
</dbReference>
<dbReference type="AlphaFoldDB" id="A0AAV2GG70"/>
<proteinExistence type="predicted"/>
<dbReference type="Proteomes" id="UP001497516">
    <property type="component" value="Chromosome 8"/>
</dbReference>
<dbReference type="InterPro" id="IPR033337">
    <property type="entry name" value="TORTIFOLIA1/SINE1-2"/>
</dbReference>
<name>A0AAV2GG70_9ROSI</name>
<feature type="domain" description="TOG" evidence="4">
    <location>
        <begin position="46"/>
        <end position="289"/>
    </location>
</feature>
<dbReference type="GO" id="GO:0005874">
    <property type="term" value="C:microtubule"/>
    <property type="evidence" value="ECO:0007669"/>
    <property type="project" value="InterPro"/>
</dbReference>
<evidence type="ECO:0000313" key="5">
    <source>
        <dbReference type="EMBL" id="CAL1408580.1"/>
    </source>
</evidence>
<dbReference type="InterPro" id="IPR016024">
    <property type="entry name" value="ARM-type_fold"/>
</dbReference>
<dbReference type="Pfam" id="PF24713">
    <property type="entry name" value="TOR1L1_C"/>
    <property type="match status" value="1"/>
</dbReference>
<sequence>MKPQVLARGRGSSRVNSQQSNFEMKHKVVLALNKLADRDTCHIGADELEKVAESLTPDGIGPFLSCILDTDKEQKSAVRKECVRLIGMVVTFHGSLVVPHLAKMVGSVVKRLKDSDSVVRDACVETMGVLASMVSNDGDESDGDFVVLVKPLFEALGEQNKYVQSGSAFCLAKVIDNTQDPPASVLQRMLTRIMKLLKNPHFMAKPAVIELTRSILQAGGAPSQYILAAAMTSIQDALKNSDWTTRKAASVALGEIAAGGGSCLGSFKASCIRSLESCRFDKVKPVRDTVLHAIQCWKTLPGPDAAEASETGSSIKENYCGGEYSDITSTSGSAQKEIIMNKVVTDPSKRRFPLSVKRGCQNYTDSPQSKSDDWRIELAVPKHHDLPLPDPQNEESEGSSSITRTLERMSVDISSAPDVSYEYVPMDDKQDSFSASKRSSVHHDSLESGALLKVMGRRQHAAAAGMDTEDVYCVNVQDRRSLDSTVTETTFQPSHECCSHVASEVASIRKQLSEIENRQANLLDLLQEFTAGIMANMSGLKSKVSGLEHEVDRISRFLVQGARHSESAVSRIMKQNQNGPSPRCTPRPSIDIQCRQPSEFSVKHTDIWDGSRTRSINSVSTKQATEISPNPTAVATRNLTGKGMLKSSSRGSQSTVPNVKNGSRQNGMENQNFYWERVKDFMREGDVDSAYAEALSSGNELILVELLNRTGPVLECLSGQTMYEVLTSLASLSLEQRFINSIIPWLHQVVELSSIHGPDYLGLSSKGRREFLSAIQEAAGMGFSNPAERKSVTQLAAKLQQLWGRNP</sequence>
<dbReference type="PROSITE" id="PS50077">
    <property type="entry name" value="HEAT_REPEAT"/>
    <property type="match status" value="1"/>
</dbReference>
<evidence type="ECO:0000256" key="1">
    <source>
        <dbReference type="ARBA" id="ARBA00022737"/>
    </source>
</evidence>
<feature type="repeat" description="HEAT" evidence="2">
    <location>
        <begin position="104"/>
        <end position="142"/>
    </location>
</feature>
<evidence type="ECO:0000256" key="3">
    <source>
        <dbReference type="SAM" id="MobiDB-lite"/>
    </source>
</evidence>
<feature type="region of interest" description="Disordered" evidence="3">
    <location>
        <begin position="383"/>
        <end position="409"/>
    </location>
</feature>
<dbReference type="InterPro" id="IPR057599">
    <property type="entry name" value="TORTIFOLIA1/TORL1-2_C"/>
</dbReference>
<dbReference type="EMBL" id="OZ034821">
    <property type="protein sequence ID" value="CAL1408580.1"/>
    <property type="molecule type" value="Genomic_DNA"/>
</dbReference>
<dbReference type="InterPro" id="IPR021133">
    <property type="entry name" value="HEAT_type_2"/>
</dbReference>
<dbReference type="PANTHER" id="PTHR31355:SF22">
    <property type="entry name" value="TORTIFOLIA1-LIKE PROTEIN 2"/>
    <property type="match status" value="1"/>
</dbReference>
<keyword evidence="6" id="KW-1185">Reference proteome</keyword>
<gene>
    <name evidence="5" type="ORF">LTRI10_LOCUS48161</name>
</gene>
<evidence type="ECO:0000259" key="4">
    <source>
        <dbReference type="SMART" id="SM01349"/>
    </source>
</evidence>
<protein>
    <recommendedName>
        <fullName evidence="4">TOG domain-containing protein</fullName>
    </recommendedName>
</protein>
<evidence type="ECO:0000313" key="6">
    <source>
        <dbReference type="Proteomes" id="UP001497516"/>
    </source>
</evidence>
<dbReference type="InterPro" id="IPR034085">
    <property type="entry name" value="TOG"/>
</dbReference>
<feature type="region of interest" description="Disordered" evidence="3">
    <location>
        <begin position="643"/>
        <end position="667"/>
    </location>
</feature>
<feature type="compositionally biased region" description="Polar residues" evidence="3">
    <location>
        <begin position="646"/>
        <end position="667"/>
    </location>
</feature>
<organism evidence="5 6">
    <name type="scientific">Linum trigynum</name>
    <dbReference type="NCBI Taxonomy" id="586398"/>
    <lineage>
        <taxon>Eukaryota</taxon>
        <taxon>Viridiplantae</taxon>
        <taxon>Streptophyta</taxon>
        <taxon>Embryophyta</taxon>
        <taxon>Tracheophyta</taxon>
        <taxon>Spermatophyta</taxon>
        <taxon>Magnoliopsida</taxon>
        <taxon>eudicotyledons</taxon>
        <taxon>Gunneridae</taxon>
        <taxon>Pentapetalae</taxon>
        <taxon>rosids</taxon>
        <taxon>fabids</taxon>
        <taxon>Malpighiales</taxon>
        <taxon>Linaceae</taxon>
        <taxon>Linum</taxon>
    </lineage>
</organism>
<evidence type="ECO:0000256" key="2">
    <source>
        <dbReference type="PROSITE-ProRule" id="PRU00103"/>
    </source>
</evidence>
<accession>A0AAV2GG70</accession>
<dbReference type="SMART" id="SM01349">
    <property type="entry name" value="TOG"/>
    <property type="match status" value="1"/>
</dbReference>
<keyword evidence="1" id="KW-0677">Repeat</keyword>